<sequence length="63" mass="6726">MSFDLSHLFLEGNAPQHEIEPDLEVAGAIDAFTSLEEIDPTADWADVLAASWGVPCSASPIDL</sequence>
<evidence type="ECO:0000313" key="1">
    <source>
        <dbReference type="EMBL" id="NDJ18243.1"/>
    </source>
</evidence>
<comment type="caution">
    <text evidence="1">The sequence shown here is derived from an EMBL/GenBank/DDBJ whole genome shotgun (WGS) entry which is preliminary data.</text>
</comment>
<evidence type="ECO:0000313" key="2">
    <source>
        <dbReference type="Proteomes" id="UP000646053"/>
    </source>
</evidence>
<gene>
    <name evidence="1" type="ORF">GS601_13235</name>
</gene>
<protein>
    <submittedName>
        <fullName evidence="1">Uncharacterized protein</fullName>
    </submittedName>
</protein>
<dbReference type="EMBL" id="WVIE01000014">
    <property type="protein sequence ID" value="NDJ18243.1"/>
    <property type="molecule type" value="Genomic_DNA"/>
</dbReference>
<organism evidence="1 2">
    <name type="scientific">Myxacorys almedinensis A</name>
    <dbReference type="NCBI Taxonomy" id="2690445"/>
    <lineage>
        <taxon>Bacteria</taxon>
        <taxon>Bacillati</taxon>
        <taxon>Cyanobacteriota</taxon>
        <taxon>Cyanophyceae</taxon>
        <taxon>Leptolyngbyales</taxon>
        <taxon>Leptolyngbyaceae</taxon>
        <taxon>Myxacorys</taxon>
        <taxon>Myxacorys almedinensis</taxon>
    </lineage>
</organism>
<keyword evidence="2" id="KW-1185">Reference proteome</keyword>
<dbReference type="AlphaFoldDB" id="A0A8J8CIS8"/>
<dbReference type="RefSeq" id="WP_162423765.1">
    <property type="nucleotide sequence ID" value="NZ_WVIE01000014.1"/>
</dbReference>
<proteinExistence type="predicted"/>
<dbReference type="Proteomes" id="UP000646053">
    <property type="component" value="Unassembled WGS sequence"/>
</dbReference>
<reference evidence="1" key="1">
    <citation type="submission" date="2019-12" db="EMBL/GenBank/DDBJ databases">
        <title>High-Quality draft genome sequences of three cyanobacteria isolated from the limestone walls of the Old Cathedral of Coimbra.</title>
        <authorList>
            <person name="Tiago I."/>
            <person name="Soares F."/>
            <person name="Portugal A."/>
        </authorList>
    </citation>
    <scope>NUCLEOTIDE SEQUENCE</scope>
    <source>
        <strain evidence="1">A</strain>
    </source>
</reference>
<name>A0A8J8CIS8_9CYAN</name>
<accession>A0A8J8CIS8</accession>